<name>A0ABD2ZDH6_9GENT</name>
<protein>
    <submittedName>
        <fullName evidence="1">Uncharacterized protein</fullName>
    </submittedName>
</protein>
<comment type="caution">
    <text evidence="1">The sequence shown here is derived from an EMBL/GenBank/DDBJ whole genome shotgun (WGS) entry which is preliminary data.</text>
</comment>
<organism evidence="1 2">
    <name type="scientific">Cinchona calisaya</name>
    <dbReference type="NCBI Taxonomy" id="153742"/>
    <lineage>
        <taxon>Eukaryota</taxon>
        <taxon>Viridiplantae</taxon>
        <taxon>Streptophyta</taxon>
        <taxon>Embryophyta</taxon>
        <taxon>Tracheophyta</taxon>
        <taxon>Spermatophyta</taxon>
        <taxon>Magnoliopsida</taxon>
        <taxon>eudicotyledons</taxon>
        <taxon>Gunneridae</taxon>
        <taxon>Pentapetalae</taxon>
        <taxon>asterids</taxon>
        <taxon>lamiids</taxon>
        <taxon>Gentianales</taxon>
        <taxon>Rubiaceae</taxon>
        <taxon>Cinchonoideae</taxon>
        <taxon>Cinchoneae</taxon>
        <taxon>Cinchona</taxon>
    </lineage>
</organism>
<dbReference type="Proteomes" id="UP001630127">
    <property type="component" value="Unassembled WGS sequence"/>
</dbReference>
<gene>
    <name evidence="1" type="ORF">ACH5RR_023946</name>
</gene>
<dbReference type="AlphaFoldDB" id="A0ABD2ZDH6"/>
<accession>A0ABD2ZDH6</accession>
<evidence type="ECO:0000313" key="1">
    <source>
        <dbReference type="EMBL" id="KAL3517044.1"/>
    </source>
</evidence>
<evidence type="ECO:0000313" key="2">
    <source>
        <dbReference type="Proteomes" id="UP001630127"/>
    </source>
</evidence>
<proteinExistence type="predicted"/>
<sequence>MNMDNISFKGKSKVCAEKENIEHGMDDSNSALEFIDLDYEMVDEDCLDFDIEWGTEEIQVDVGNKSGVGNQLTGRNMNDDSGVGLRNVAVTRKDN</sequence>
<reference evidence="1 2" key="1">
    <citation type="submission" date="2024-11" db="EMBL/GenBank/DDBJ databases">
        <title>A near-complete genome assembly of Cinchona calisaya.</title>
        <authorList>
            <person name="Lian D.C."/>
            <person name="Zhao X.W."/>
            <person name="Wei L."/>
        </authorList>
    </citation>
    <scope>NUCLEOTIDE SEQUENCE [LARGE SCALE GENOMIC DNA]</scope>
    <source>
        <tissue evidence="1">Nenye</tissue>
    </source>
</reference>
<dbReference type="EMBL" id="JBJUIK010000010">
    <property type="protein sequence ID" value="KAL3517044.1"/>
    <property type="molecule type" value="Genomic_DNA"/>
</dbReference>
<keyword evidence="2" id="KW-1185">Reference proteome</keyword>